<feature type="binding site" evidence="4">
    <location>
        <position position="193"/>
    </location>
    <ligand>
        <name>Zn(2+)</name>
        <dbReference type="ChEBI" id="CHEBI:29105"/>
    </ligand>
</feature>
<dbReference type="OrthoDB" id="420264at2759"/>
<dbReference type="InterPro" id="IPR026591">
    <property type="entry name" value="Sirtuin_cat_small_dom_sf"/>
</dbReference>
<keyword evidence="4" id="KW-0479">Metal-binding</keyword>
<organism evidence="6 7">
    <name type="scientific">Aspergillus puulaauensis</name>
    <dbReference type="NCBI Taxonomy" id="1220207"/>
    <lineage>
        <taxon>Eukaryota</taxon>
        <taxon>Fungi</taxon>
        <taxon>Dikarya</taxon>
        <taxon>Ascomycota</taxon>
        <taxon>Pezizomycotina</taxon>
        <taxon>Eurotiomycetes</taxon>
        <taxon>Eurotiomycetidae</taxon>
        <taxon>Eurotiales</taxon>
        <taxon>Aspergillaceae</taxon>
        <taxon>Aspergillus</taxon>
    </lineage>
</organism>
<accession>A0A7R8AQG7</accession>
<sequence length="393" mass="43192">MSISRYDSIHVSDRPGINGVYHCRLDSSLNPSILSHYPSLITSANNHQQHKMTNEKPDLDTICTAIKSGAIKSTVVLAGAGLSTSAGIPDFRSPETGLYARLAPLQLPNPEAIFHISYFRHTPEPFYAIAAARHPRNLKPTLGHAFLALLDKKGLLRFVFSQNIDGLEVDAGVDRGKVLNVHGNWQSQRCFKCKTYYPDGDMRRAVKLGEVPNCPVEGCGGVVKPDIVMFGESLPKAFEERREEVIPQADLMLVLGTSLKVAPASGIPRLVEEGVPRVLVNNEVVGDFGSRGSDVCVLGSCDDGVREMARKLGWEEELDSIWREAVERKERVVQSEGWDEAGPSLDECIQKAADRMKLRMGVSDGHRRMLEGHLGEKMAGILGKANKADTHYN</sequence>
<dbReference type="InterPro" id="IPR026590">
    <property type="entry name" value="Ssirtuin_cat_dom"/>
</dbReference>
<evidence type="ECO:0000313" key="6">
    <source>
        <dbReference type="EMBL" id="BCS28239.1"/>
    </source>
</evidence>
<feature type="active site" description="Proton acceptor" evidence="4">
    <location>
        <position position="182"/>
    </location>
</feature>
<dbReference type="Gene3D" id="3.30.1600.10">
    <property type="entry name" value="SIR2/SIRT2 'Small Domain"/>
    <property type="match status" value="1"/>
</dbReference>
<evidence type="ECO:0000256" key="1">
    <source>
        <dbReference type="ARBA" id="ARBA00006924"/>
    </source>
</evidence>
<dbReference type="GO" id="GO:0017136">
    <property type="term" value="F:histone deacetylase activity, NAD-dependent"/>
    <property type="evidence" value="ECO:0007669"/>
    <property type="project" value="TreeGrafter"/>
</dbReference>
<dbReference type="SUPFAM" id="SSF52467">
    <property type="entry name" value="DHS-like NAD/FAD-binding domain"/>
    <property type="match status" value="1"/>
</dbReference>
<evidence type="ECO:0000259" key="5">
    <source>
        <dbReference type="PROSITE" id="PS50305"/>
    </source>
</evidence>
<feature type="domain" description="Deacetylase sirtuin-type" evidence="5">
    <location>
        <begin position="52"/>
        <end position="315"/>
    </location>
</feature>
<dbReference type="InterPro" id="IPR003000">
    <property type="entry name" value="Sirtuin"/>
</dbReference>
<dbReference type="GeneID" id="64978236"/>
<gene>
    <name evidence="6" type="primary">HST2</name>
    <name evidence="6" type="ORF">APUU_61287S</name>
</gene>
<dbReference type="PANTHER" id="PTHR11085:SF14">
    <property type="entry name" value="NAD-DEPENDENT PROTEIN DEACETYLASE HST2-2"/>
    <property type="match status" value="1"/>
</dbReference>
<keyword evidence="4" id="KW-0862">Zinc</keyword>
<dbReference type="InterPro" id="IPR050134">
    <property type="entry name" value="NAD-dep_sirtuin_deacylases"/>
</dbReference>
<dbReference type="PROSITE" id="PS50305">
    <property type="entry name" value="SIRTUIN"/>
    <property type="match status" value="1"/>
</dbReference>
<dbReference type="PANTHER" id="PTHR11085">
    <property type="entry name" value="NAD-DEPENDENT PROTEIN DEACYLASE SIRTUIN-5, MITOCHONDRIAL-RELATED"/>
    <property type="match status" value="1"/>
</dbReference>
<dbReference type="GO" id="GO:0046872">
    <property type="term" value="F:metal ion binding"/>
    <property type="evidence" value="ECO:0007669"/>
    <property type="project" value="UniProtKB-KW"/>
</dbReference>
<dbReference type="EMBL" id="AP024448">
    <property type="protein sequence ID" value="BCS28239.1"/>
    <property type="molecule type" value="Genomic_DNA"/>
</dbReference>
<name>A0A7R8AQG7_9EURO</name>
<feature type="binding site" evidence="4">
    <location>
        <position position="214"/>
    </location>
    <ligand>
        <name>Zn(2+)</name>
        <dbReference type="ChEBI" id="CHEBI:29105"/>
    </ligand>
</feature>
<dbReference type="InterPro" id="IPR029035">
    <property type="entry name" value="DHS-like_NAD/FAD-binding_dom"/>
</dbReference>
<evidence type="ECO:0000256" key="4">
    <source>
        <dbReference type="PROSITE-ProRule" id="PRU00236"/>
    </source>
</evidence>
<feature type="binding site" evidence="4">
    <location>
        <position position="190"/>
    </location>
    <ligand>
        <name>Zn(2+)</name>
        <dbReference type="ChEBI" id="CHEBI:29105"/>
    </ligand>
</feature>
<proteinExistence type="inferred from homology"/>
<evidence type="ECO:0000256" key="3">
    <source>
        <dbReference type="ARBA" id="ARBA00023027"/>
    </source>
</evidence>
<reference evidence="6" key="2">
    <citation type="submission" date="2021-02" db="EMBL/GenBank/DDBJ databases">
        <title>Aspergillus puulaauensis MK2 genome sequence.</title>
        <authorList>
            <person name="Futagami T."/>
            <person name="Mori K."/>
            <person name="Kadooka C."/>
            <person name="Tanaka T."/>
        </authorList>
    </citation>
    <scope>NUCLEOTIDE SEQUENCE</scope>
    <source>
        <strain evidence="6">MK2</strain>
    </source>
</reference>
<comment type="similarity">
    <text evidence="1">Belongs to the sirtuin family. Class I subfamily.</text>
</comment>
<keyword evidence="3" id="KW-0520">NAD</keyword>
<dbReference type="KEGG" id="apuu:APUU_61287S"/>
<dbReference type="Gene3D" id="3.40.50.1220">
    <property type="entry name" value="TPP-binding domain"/>
    <property type="match status" value="1"/>
</dbReference>
<dbReference type="Pfam" id="PF02146">
    <property type="entry name" value="SIR2"/>
    <property type="match status" value="1"/>
</dbReference>
<dbReference type="GO" id="GO:0005634">
    <property type="term" value="C:nucleus"/>
    <property type="evidence" value="ECO:0007669"/>
    <property type="project" value="TreeGrafter"/>
</dbReference>
<keyword evidence="7" id="KW-1185">Reference proteome</keyword>
<dbReference type="Proteomes" id="UP000654913">
    <property type="component" value="Chromosome 6"/>
</dbReference>
<evidence type="ECO:0000313" key="7">
    <source>
        <dbReference type="Proteomes" id="UP000654913"/>
    </source>
</evidence>
<feature type="binding site" evidence="4">
    <location>
        <position position="219"/>
    </location>
    <ligand>
        <name>Zn(2+)</name>
        <dbReference type="ChEBI" id="CHEBI:29105"/>
    </ligand>
</feature>
<keyword evidence="2" id="KW-0808">Transferase</keyword>
<dbReference type="RefSeq" id="XP_041560425.1">
    <property type="nucleotide sequence ID" value="XM_041694612.1"/>
</dbReference>
<reference evidence="6" key="1">
    <citation type="submission" date="2021-01" db="EMBL/GenBank/DDBJ databases">
        <authorList>
            <consortium name="Aspergillus puulaauensis MK2 genome sequencing consortium"/>
            <person name="Kazuki M."/>
            <person name="Futagami T."/>
        </authorList>
    </citation>
    <scope>NUCLEOTIDE SEQUENCE</scope>
    <source>
        <strain evidence="6">MK2</strain>
    </source>
</reference>
<dbReference type="GO" id="GO:0070403">
    <property type="term" value="F:NAD+ binding"/>
    <property type="evidence" value="ECO:0007669"/>
    <property type="project" value="InterPro"/>
</dbReference>
<dbReference type="AlphaFoldDB" id="A0A7R8AQG7"/>
<evidence type="ECO:0000256" key="2">
    <source>
        <dbReference type="ARBA" id="ARBA00022679"/>
    </source>
</evidence>
<dbReference type="CDD" id="cd01408">
    <property type="entry name" value="SIRT1"/>
    <property type="match status" value="1"/>
</dbReference>
<protein>
    <submittedName>
        <fullName evidence="6">Sir2 histone deacetylase Hst2</fullName>
    </submittedName>
</protein>